<comment type="similarity">
    <text evidence="1">Belongs to the G-protein coupled receptor 2 family. Adhesion G-protein coupled receptor (ADGR) subfamily.</text>
</comment>
<evidence type="ECO:0000256" key="1">
    <source>
        <dbReference type="ARBA" id="ARBA00007343"/>
    </source>
</evidence>
<dbReference type="SMART" id="SM00409">
    <property type="entry name" value="IG"/>
    <property type="match status" value="1"/>
</dbReference>
<dbReference type="InterPro" id="IPR035914">
    <property type="entry name" value="Sperma_CUB_dom_sf"/>
</dbReference>
<name>A0ABD1E860_HYPHA</name>
<evidence type="ECO:0000256" key="5">
    <source>
        <dbReference type="SAM" id="Phobius"/>
    </source>
</evidence>
<evidence type="ECO:0000256" key="3">
    <source>
        <dbReference type="ARBA" id="ARBA00023180"/>
    </source>
</evidence>
<dbReference type="InterPro" id="IPR013783">
    <property type="entry name" value="Ig-like_fold"/>
</dbReference>
<dbReference type="InterPro" id="IPR036445">
    <property type="entry name" value="GPCR_2_extracell_dom_sf"/>
</dbReference>
<feature type="domain" description="Ig-like" evidence="9">
    <location>
        <begin position="448"/>
        <end position="539"/>
    </location>
</feature>
<dbReference type="InterPro" id="IPR000152">
    <property type="entry name" value="EGF-type_Asp/Asn_hydroxyl_site"/>
</dbReference>
<dbReference type="Gene3D" id="2.60.220.50">
    <property type="match status" value="1"/>
</dbReference>
<dbReference type="PANTHER" id="PTHR45813:SF8">
    <property type="entry name" value="IG-LIKE DOMAIN-CONTAINING PROTEIN"/>
    <property type="match status" value="1"/>
</dbReference>
<dbReference type="SUPFAM" id="SSF57196">
    <property type="entry name" value="EGF/Laminin"/>
    <property type="match status" value="2"/>
</dbReference>
<evidence type="ECO:0000256" key="4">
    <source>
        <dbReference type="PROSITE-ProRule" id="PRU00076"/>
    </source>
</evidence>
<feature type="disulfide bond" evidence="4">
    <location>
        <begin position="201"/>
        <end position="210"/>
    </location>
</feature>
<dbReference type="SMART" id="SM00181">
    <property type="entry name" value="EGF"/>
    <property type="match status" value="2"/>
</dbReference>
<dbReference type="InterPro" id="IPR051587">
    <property type="entry name" value="Adhesion_GPCR"/>
</dbReference>
<comment type="caution">
    <text evidence="10">The sequence shown here is derived from an EMBL/GenBank/DDBJ whole genome shotgun (WGS) entry which is preliminary data.</text>
</comment>
<dbReference type="PROSITE" id="PS01180">
    <property type="entry name" value="CUB"/>
    <property type="match status" value="1"/>
</dbReference>
<dbReference type="Gene3D" id="2.60.120.290">
    <property type="entry name" value="Spermadhesin, CUB domain"/>
    <property type="match status" value="1"/>
</dbReference>
<evidence type="ECO:0000313" key="11">
    <source>
        <dbReference type="Proteomes" id="UP001566132"/>
    </source>
</evidence>
<dbReference type="InterPro" id="IPR046338">
    <property type="entry name" value="GAIN_dom_sf"/>
</dbReference>
<feature type="domain" description="CUB" evidence="6">
    <location>
        <begin position="41"/>
        <end position="169"/>
    </location>
</feature>
<dbReference type="PANTHER" id="PTHR45813">
    <property type="entry name" value="IG-LIKE DOMAIN-CONTAINING PROTEIN"/>
    <property type="match status" value="1"/>
</dbReference>
<evidence type="ECO:0000259" key="9">
    <source>
        <dbReference type="PROSITE" id="PS50835"/>
    </source>
</evidence>
<dbReference type="PROSITE" id="PS50835">
    <property type="entry name" value="IG_LIKE"/>
    <property type="match status" value="2"/>
</dbReference>
<proteinExistence type="inferred from homology"/>
<keyword evidence="5" id="KW-0472">Membrane</keyword>
<evidence type="ECO:0000259" key="8">
    <source>
        <dbReference type="PROSITE" id="PS50227"/>
    </source>
</evidence>
<dbReference type="CDD" id="cd00054">
    <property type="entry name" value="EGF_CA"/>
    <property type="match status" value="1"/>
</dbReference>
<feature type="domain" description="Ig-like" evidence="9">
    <location>
        <begin position="396"/>
        <end position="437"/>
    </location>
</feature>
<evidence type="ECO:0000259" key="7">
    <source>
        <dbReference type="PROSITE" id="PS50026"/>
    </source>
</evidence>
<reference evidence="10 11" key="1">
    <citation type="submission" date="2024-05" db="EMBL/GenBank/DDBJ databases">
        <title>Genetic variation in Jamaican populations of the coffee berry borer (Hypothenemus hampei).</title>
        <authorList>
            <person name="Errbii M."/>
            <person name="Myrie A."/>
        </authorList>
    </citation>
    <scope>NUCLEOTIDE SEQUENCE [LARGE SCALE GENOMIC DNA]</scope>
    <source>
        <strain evidence="10">JA-Hopewell-2020-01-JO</strain>
        <tissue evidence="10">Whole body</tissue>
    </source>
</reference>
<dbReference type="InterPro" id="IPR000742">
    <property type="entry name" value="EGF"/>
</dbReference>
<feature type="transmembrane region" description="Helical" evidence="5">
    <location>
        <begin position="922"/>
        <end position="948"/>
    </location>
</feature>
<feature type="disulfide bond" evidence="4">
    <location>
        <begin position="244"/>
        <end position="253"/>
    </location>
</feature>
<keyword evidence="4" id="KW-0245">EGF-like domain</keyword>
<dbReference type="Gene3D" id="2.10.25.10">
    <property type="entry name" value="Laminin"/>
    <property type="match status" value="1"/>
</dbReference>
<protein>
    <submittedName>
        <fullName evidence="10">Uncharacterized protein</fullName>
    </submittedName>
</protein>
<accession>A0ABD1E860</accession>
<dbReference type="PROSITE" id="PS00022">
    <property type="entry name" value="EGF_1"/>
    <property type="match status" value="2"/>
</dbReference>
<dbReference type="InterPro" id="IPR001879">
    <property type="entry name" value="GPCR_2_extracellular_dom"/>
</dbReference>
<dbReference type="InterPro" id="IPR007110">
    <property type="entry name" value="Ig-like_dom"/>
</dbReference>
<gene>
    <name evidence="10" type="ORF">ABEB36_011536</name>
</gene>
<evidence type="ECO:0000313" key="10">
    <source>
        <dbReference type="EMBL" id="KAL1490851.1"/>
    </source>
</evidence>
<feature type="domain" description="EGF-like" evidence="7">
    <location>
        <begin position="214"/>
        <end position="254"/>
    </location>
</feature>
<dbReference type="AlphaFoldDB" id="A0ABD1E860"/>
<dbReference type="PROSITE" id="PS50026">
    <property type="entry name" value="EGF_3"/>
    <property type="match status" value="2"/>
</dbReference>
<evidence type="ECO:0000259" key="6">
    <source>
        <dbReference type="PROSITE" id="PS01180"/>
    </source>
</evidence>
<dbReference type="Proteomes" id="UP001566132">
    <property type="component" value="Unassembled WGS sequence"/>
</dbReference>
<sequence>MQSILFPHYLKNQIKAMWKPVLILTLFMEIVSNEAAKKVQCGGIYTATRGVLSTPNFPGPFAVPIKCQWVIDASNSISTNTSIIIYLTQLFTFEGLTFTEYQLYGNDYKIHPKIIHKVNESNVIRTKWIQTYQNYLVIDLKMQSGESAHLRVLDKFLDTYGFNITYEITTNGNVRVPSCTMMDCGFTGICLDHYTQFSCSCFDGYSGPNCSEGPKSYCYKNGTPTCKNGGTCLHVGVAAVKCHCSKLFTGNTCETPVDSAISKERQLLARQTFGQVSQRLLDTGSVAPEYQGRGRQQEIDPETEGRILNLVEEDSTKSTWCIAWQILKQLRLNVSKIEDLKVINLIHYTSGADVTFQVKTSSKTDERKVKNVLNKWIDRGYVGNITVTEKDNSMKTSLAVQSVDINQQGVIRENDEFILSCVARGSPSMTFRWFKDGTFVNLTYARRPLMKIEPMNLTVRKGQNFTVKCITSEGNGGTTGKYTYSWTKNKELLPVVTNTEKYETLYPTGTILQVFHAEKDATYSCLVQDVSTSSERSIDVIVIDRAGVHTCPNESSYDVHWPETAPDTDFMQNCPKDYLGTVSRRCMLNDGKHPTWNIPDFSYCTAKHMNEIFEKFEELKLGYATTNIDNLLYDFSKYVSTAHLRPGEGAKLLSFIQSMYTYLDRSKLDNKLVQGFANTVFQVLDRILSSANSLLNFKEINLIQIIIFDQFKLLDLYTTNWESFKSFKRPLNTLDIAIQTDYSHKDTVEYSSTLADRKLGSMSTWMSAKITAQQSVQPNNSNLLITVVYRNLSEFLPPKSFLRIGDGTEIEYQIFSQIITFSPVGHNRSIKDEGFNRLTIVFQHKFSTEMINISENEQWEIQCGFVDARSLAYTWDIYACYPEFIDKHSTRCVCPKFGSFVLLLVLTQIEETTLLTKEPDKYILICSFVFATILILFTTLCLVVSCVIARCSCILILKLQCSISLFVCEILFTLAILLEPSQVSPVN</sequence>
<dbReference type="Gene3D" id="2.60.40.10">
    <property type="entry name" value="Immunoglobulins"/>
    <property type="match status" value="1"/>
</dbReference>
<keyword evidence="11" id="KW-1185">Reference proteome</keyword>
<dbReference type="SUPFAM" id="SSF48726">
    <property type="entry name" value="Immunoglobulin"/>
    <property type="match status" value="2"/>
</dbReference>
<dbReference type="InterPro" id="IPR036179">
    <property type="entry name" value="Ig-like_dom_sf"/>
</dbReference>
<keyword evidence="3" id="KW-0325">Glycoprotein</keyword>
<organism evidence="10 11">
    <name type="scientific">Hypothenemus hampei</name>
    <name type="common">Coffee berry borer</name>
    <dbReference type="NCBI Taxonomy" id="57062"/>
    <lineage>
        <taxon>Eukaryota</taxon>
        <taxon>Metazoa</taxon>
        <taxon>Ecdysozoa</taxon>
        <taxon>Arthropoda</taxon>
        <taxon>Hexapoda</taxon>
        <taxon>Insecta</taxon>
        <taxon>Pterygota</taxon>
        <taxon>Neoptera</taxon>
        <taxon>Endopterygota</taxon>
        <taxon>Coleoptera</taxon>
        <taxon>Polyphaga</taxon>
        <taxon>Cucujiformia</taxon>
        <taxon>Curculionidae</taxon>
        <taxon>Scolytinae</taxon>
        <taxon>Hypothenemus</taxon>
    </lineage>
</organism>
<dbReference type="InterPro" id="IPR003599">
    <property type="entry name" value="Ig_sub"/>
</dbReference>
<dbReference type="InterPro" id="IPR000859">
    <property type="entry name" value="CUB_dom"/>
</dbReference>
<comment type="caution">
    <text evidence="4">Lacks conserved residue(s) required for the propagation of feature annotation.</text>
</comment>
<dbReference type="EMBL" id="JBDJPC010000009">
    <property type="protein sequence ID" value="KAL1490851.1"/>
    <property type="molecule type" value="Genomic_DNA"/>
</dbReference>
<dbReference type="PROSITE" id="PS00010">
    <property type="entry name" value="ASX_HYDROXYL"/>
    <property type="match status" value="1"/>
</dbReference>
<dbReference type="SUPFAM" id="SSF49854">
    <property type="entry name" value="Spermadhesin, CUB domain"/>
    <property type="match status" value="1"/>
</dbReference>
<feature type="domain" description="G-protein coupled receptors family 2 profile 1" evidence="8">
    <location>
        <begin position="551"/>
        <end position="608"/>
    </location>
</feature>
<evidence type="ECO:0000256" key="2">
    <source>
        <dbReference type="ARBA" id="ARBA00023157"/>
    </source>
</evidence>
<feature type="transmembrane region" description="Helical" evidence="5">
    <location>
        <begin position="955"/>
        <end position="978"/>
    </location>
</feature>
<keyword evidence="5" id="KW-0812">Transmembrane</keyword>
<keyword evidence="2 4" id="KW-1015">Disulfide bond</keyword>
<dbReference type="PROSITE" id="PS50227">
    <property type="entry name" value="G_PROTEIN_RECEP_F2_3"/>
    <property type="match status" value="1"/>
</dbReference>
<dbReference type="PROSITE" id="PS01186">
    <property type="entry name" value="EGF_2"/>
    <property type="match status" value="1"/>
</dbReference>
<feature type="domain" description="EGF-like" evidence="7">
    <location>
        <begin position="175"/>
        <end position="211"/>
    </location>
</feature>
<keyword evidence="5" id="KW-1133">Transmembrane helix</keyword>
<dbReference type="Gene3D" id="4.10.1240.10">
    <property type="entry name" value="GPCR, family 2, extracellular hormone receptor domain"/>
    <property type="match status" value="1"/>
</dbReference>